<feature type="compositionally biased region" description="Pro residues" evidence="5">
    <location>
        <begin position="493"/>
        <end position="502"/>
    </location>
</feature>
<dbReference type="Pfam" id="PF00168">
    <property type="entry name" value="C2"/>
    <property type="match status" value="1"/>
</dbReference>
<organism evidence="7 8">
    <name type="scientific">Brassica rapa subsp. trilocularis</name>
    <dbReference type="NCBI Taxonomy" id="1813537"/>
    <lineage>
        <taxon>Eukaryota</taxon>
        <taxon>Viridiplantae</taxon>
        <taxon>Streptophyta</taxon>
        <taxon>Embryophyta</taxon>
        <taxon>Tracheophyta</taxon>
        <taxon>Spermatophyta</taxon>
        <taxon>Magnoliopsida</taxon>
        <taxon>eudicotyledons</taxon>
        <taxon>Gunneridae</taxon>
        <taxon>Pentapetalae</taxon>
        <taxon>rosids</taxon>
        <taxon>malvids</taxon>
        <taxon>Brassicales</taxon>
        <taxon>Brassicaceae</taxon>
        <taxon>Brassiceae</taxon>
        <taxon>Brassica</taxon>
    </lineage>
</organism>
<feature type="region of interest" description="Disordered" evidence="5">
    <location>
        <begin position="452"/>
        <end position="512"/>
    </location>
</feature>
<dbReference type="Pfam" id="PF00134">
    <property type="entry name" value="Cyclin_N"/>
    <property type="match status" value="1"/>
</dbReference>
<dbReference type="PROSITE" id="PS00292">
    <property type="entry name" value="CYCLINS"/>
    <property type="match status" value="1"/>
</dbReference>
<feature type="compositionally biased region" description="Low complexity" evidence="5">
    <location>
        <begin position="165"/>
        <end position="185"/>
    </location>
</feature>
<evidence type="ECO:0000256" key="4">
    <source>
        <dbReference type="RuleBase" id="RU000383"/>
    </source>
</evidence>
<dbReference type="InterPro" id="IPR006671">
    <property type="entry name" value="Cyclin_N"/>
</dbReference>
<keyword evidence="2 4" id="KW-0195">Cyclin</keyword>
<dbReference type="InterPro" id="IPR048258">
    <property type="entry name" value="Cyclins_cyclin-box"/>
</dbReference>
<dbReference type="EMBL" id="JADBGQ010000007">
    <property type="protein sequence ID" value="KAG5389746.1"/>
    <property type="molecule type" value="Genomic_DNA"/>
</dbReference>
<dbReference type="SMART" id="SM00239">
    <property type="entry name" value="C2"/>
    <property type="match status" value="1"/>
</dbReference>
<dbReference type="InterPro" id="IPR004367">
    <property type="entry name" value="Cyclin_C-dom"/>
</dbReference>
<feature type="compositionally biased region" description="Pro residues" evidence="5">
    <location>
        <begin position="186"/>
        <end position="219"/>
    </location>
</feature>
<dbReference type="PANTHER" id="PTHR47052:SF8">
    <property type="entry name" value="C2 DOMAIN-CONTAINING PROTEIN"/>
    <property type="match status" value="1"/>
</dbReference>
<dbReference type="InterPro" id="IPR013763">
    <property type="entry name" value="Cyclin-like_dom"/>
</dbReference>
<proteinExistence type="inferred from homology"/>
<dbReference type="Gene3D" id="1.10.472.10">
    <property type="entry name" value="Cyclin-like"/>
    <property type="match status" value="2"/>
</dbReference>
<dbReference type="SUPFAM" id="SSF47954">
    <property type="entry name" value="Cyclin-like"/>
    <property type="match status" value="2"/>
</dbReference>
<dbReference type="InterPro" id="IPR052981">
    <property type="entry name" value="Ingression_C2_domain"/>
</dbReference>
<feature type="region of interest" description="Disordered" evidence="5">
    <location>
        <begin position="165"/>
        <end position="232"/>
    </location>
</feature>
<evidence type="ECO:0000313" key="7">
    <source>
        <dbReference type="EMBL" id="KAG5389746.1"/>
    </source>
</evidence>
<evidence type="ECO:0000256" key="3">
    <source>
        <dbReference type="ARBA" id="ARBA00023306"/>
    </source>
</evidence>
<evidence type="ECO:0000259" key="6">
    <source>
        <dbReference type="PROSITE" id="PS50004"/>
    </source>
</evidence>
<dbReference type="PANTHER" id="PTHR47052">
    <property type="entry name" value="CONSERVED SERINE PROLINE-RICH PROTEIN (AFU_ORTHOLOGUE AFUA_2G01790)"/>
    <property type="match status" value="1"/>
</dbReference>
<keyword evidence="1" id="KW-0132">Cell division</keyword>
<dbReference type="Proteomes" id="UP000823674">
    <property type="component" value="Chromosome A08"/>
</dbReference>
<dbReference type="Pfam" id="PF02984">
    <property type="entry name" value="Cyclin_C"/>
    <property type="match status" value="1"/>
</dbReference>
<feature type="compositionally biased region" description="Low complexity" evidence="5">
    <location>
        <begin position="220"/>
        <end position="229"/>
    </location>
</feature>
<dbReference type="CDD" id="cd20544">
    <property type="entry name" value="CYCLIN_AtCycD-like_rpt2"/>
    <property type="match status" value="1"/>
</dbReference>
<feature type="compositionally biased region" description="Polar residues" evidence="5">
    <location>
        <begin position="475"/>
        <end position="488"/>
    </location>
</feature>
<keyword evidence="3" id="KW-0131">Cell cycle</keyword>
<dbReference type="InterPro" id="IPR036915">
    <property type="entry name" value="Cyclin-like_sf"/>
</dbReference>
<evidence type="ECO:0000256" key="5">
    <source>
        <dbReference type="SAM" id="MobiDB-lite"/>
    </source>
</evidence>
<dbReference type="CDD" id="cd20543">
    <property type="entry name" value="CYCLIN_AtCycD-like_rpt1"/>
    <property type="match status" value="1"/>
</dbReference>
<keyword evidence="8" id="KW-1185">Reference proteome</keyword>
<dbReference type="Gene3D" id="2.60.40.150">
    <property type="entry name" value="C2 domain"/>
    <property type="match status" value="1"/>
</dbReference>
<dbReference type="InterPro" id="IPR035892">
    <property type="entry name" value="C2_domain_sf"/>
</dbReference>
<dbReference type="SMART" id="SM01332">
    <property type="entry name" value="Cyclin_C"/>
    <property type="match status" value="1"/>
</dbReference>
<accession>A0ABQ7LT57</accession>
<dbReference type="SUPFAM" id="SSF49562">
    <property type="entry name" value="C2 domain (Calcium/lipid-binding domain, CaLB)"/>
    <property type="match status" value="1"/>
</dbReference>
<protein>
    <recommendedName>
        <fullName evidence="6">C2 domain-containing protein</fullName>
    </recommendedName>
</protein>
<sequence length="525" mass="59048">MSMMAGIQGQVLEVTVVGCQKLKDTEWFSRQDPYVVLEYSSTRHRTRTCTDGGKNAVFQEKFMFTLLEGLRDLKVVFWNSNTLSTDDFIGNATIKLQKALSEGYDDCTWTLQGKNGRYAGEVRLILHYAAAKKQNYGSAQLAPPYAPQVPHYSAPYSGPSLYPQVQYSQPQSAYPPASAYPHQPSAYPPPSASAYPPAPSAYPPGPSAYPPPPPPPSSTYPPQQSPYYPQEEEEELSCLDDLYLATDRKEAVGWILRVNSHYGFSTLAAVLAITYLDKFICSYSLQRDKPWMLQLVSVACLSLAAKVEETHVPLLLDFQVEETKYVFEAKTIQRMELLILSTLQWKMHLITPISFLDHIIRRLGLKNNAHWDFLNRCHRLLLSVISDSRFVGYRPSVVAAATMMRVIDQVEPFDPLSHQTKLLNVLNITKEKVEPCYNLILQDRIGLQIETQTSRKRKSRDSPSLISPSCVIDSNPFNGDESSNDSWLTSSYTPPPSSPEQEPPVKKTKKEKPILHLPWAIVASP</sequence>
<evidence type="ECO:0000313" key="8">
    <source>
        <dbReference type="Proteomes" id="UP000823674"/>
    </source>
</evidence>
<name>A0ABQ7LT57_BRACM</name>
<dbReference type="PROSITE" id="PS50004">
    <property type="entry name" value="C2"/>
    <property type="match status" value="1"/>
</dbReference>
<feature type="domain" description="C2" evidence="6">
    <location>
        <begin position="1"/>
        <end position="110"/>
    </location>
</feature>
<comment type="caution">
    <text evidence="7">The sequence shown here is derived from an EMBL/GenBank/DDBJ whole genome shotgun (WGS) entry which is preliminary data.</text>
</comment>
<dbReference type="CDD" id="cd00030">
    <property type="entry name" value="C2"/>
    <property type="match status" value="1"/>
</dbReference>
<dbReference type="SMART" id="SM00385">
    <property type="entry name" value="CYCLIN"/>
    <property type="match status" value="2"/>
</dbReference>
<reference evidence="7 8" key="1">
    <citation type="submission" date="2021-03" db="EMBL/GenBank/DDBJ databases">
        <authorList>
            <person name="King G.J."/>
            <person name="Bancroft I."/>
            <person name="Baten A."/>
            <person name="Bloomfield J."/>
            <person name="Borpatragohain P."/>
            <person name="He Z."/>
            <person name="Irish N."/>
            <person name="Irwin J."/>
            <person name="Liu K."/>
            <person name="Mauleon R.P."/>
            <person name="Moore J."/>
            <person name="Morris R."/>
            <person name="Ostergaard L."/>
            <person name="Wang B."/>
            <person name="Wells R."/>
        </authorList>
    </citation>
    <scope>NUCLEOTIDE SEQUENCE [LARGE SCALE GENOMIC DNA]</scope>
    <source>
        <strain evidence="7">R-o-18</strain>
        <tissue evidence="7">Leaf</tissue>
    </source>
</reference>
<evidence type="ECO:0000256" key="1">
    <source>
        <dbReference type="ARBA" id="ARBA00022618"/>
    </source>
</evidence>
<gene>
    <name evidence="7" type="primary">A08p023950.1_BraROA</name>
    <name evidence="7" type="ORF">IGI04_031287</name>
</gene>
<evidence type="ECO:0000256" key="2">
    <source>
        <dbReference type="ARBA" id="ARBA00023127"/>
    </source>
</evidence>
<dbReference type="InterPro" id="IPR000008">
    <property type="entry name" value="C2_dom"/>
</dbReference>
<comment type="similarity">
    <text evidence="4">Belongs to the cyclin family.</text>
</comment>